<sequence>MAETWLKSYHENDTKTKYGGRDMVGYGSQTPQFKWPKGAKVALNFVINYEEGGESCLLHGDDKSEKLLSEIVGAQAYDNERHLNMETLYDYGARAGFWRLHRLFTKRKMPVTVFAVGMALERNPVVCHALREQKDWEVASHGYRWMDYQNIDEETEREHIARTIAIHERVLGKRPVGFYQGKPNLNTRKLVVEAGFKYDSDSYADDLPYWTLEYGEYPHLIIPYTLSENDMKFTAPNSFAHGGDFCKYLKDHLKYLMEEGRAGYPKMMSVGLHCRLARPGRVAGLAEFLDFVKSYGKDVWICTREEIADFWKDKHFPKGVGSPIKPPMEGGSESGENDEAASVDSAEEGDEEGAENTTDEDIVAEPLDADGVDNNTPDADESEEGDVI</sequence>
<feature type="region of interest" description="Disordered" evidence="1">
    <location>
        <begin position="319"/>
        <end position="388"/>
    </location>
</feature>
<dbReference type="SUPFAM" id="SSF88713">
    <property type="entry name" value="Glycoside hydrolase/deacetylase"/>
    <property type="match status" value="1"/>
</dbReference>
<evidence type="ECO:0000259" key="2">
    <source>
        <dbReference type="PROSITE" id="PS51677"/>
    </source>
</evidence>
<dbReference type="PANTHER" id="PTHR43123">
    <property type="entry name" value="POLYSACCHARIDE DEACETYLASE-RELATED"/>
    <property type="match status" value="1"/>
</dbReference>
<organism evidence="3">
    <name type="scientific">Amphora coffeiformis</name>
    <dbReference type="NCBI Taxonomy" id="265554"/>
    <lineage>
        <taxon>Eukaryota</taxon>
        <taxon>Sar</taxon>
        <taxon>Stramenopiles</taxon>
        <taxon>Ochrophyta</taxon>
        <taxon>Bacillariophyta</taxon>
        <taxon>Bacillariophyceae</taxon>
        <taxon>Bacillariophycidae</taxon>
        <taxon>Thalassiophysales</taxon>
        <taxon>Catenulaceae</taxon>
        <taxon>Amphora</taxon>
    </lineage>
</organism>
<dbReference type="InterPro" id="IPR017625">
    <property type="entry name" value="PuuE"/>
</dbReference>
<dbReference type="Gene3D" id="3.20.20.370">
    <property type="entry name" value="Glycoside hydrolase/deacetylase"/>
    <property type="match status" value="1"/>
</dbReference>
<feature type="domain" description="NodB homology" evidence="2">
    <location>
        <begin position="83"/>
        <end position="302"/>
    </location>
</feature>
<dbReference type="PANTHER" id="PTHR43123:SF1">
    <property type="entry name" value="POLYSACCHARIDE DEACETYLASE-RELATED"/>
    <property type="match status" value="1"/>
</dbReference>
<dbReference type="CDD" id="cd10977">
    <property type="entry name" value="CE4_PuuE_SpCDA1"/>
    <property type="match status" value="1"/>
</dbReference>
<proteinExistence type="predicted"/>
<dbReference type="GO" id="GO:0005975">
    <property type="term" value="P:carbohydrate metabolic process"/>
    <property type="evidence" value="ECO:0007669"/>
    <property type="project" value="InterPro"/>
</dbReference>
<dbReference type="EMBL" id="HBIM01002309">
    <property type="protein sequence ID" value="CAE0403833.1"/>
    <property type="molecule type" value="Transcribed_RNA"/>
</dbReference>
<evidence type="ECO:0000313" key="3">
    <source>
        <dbReference type="EMBL" id="CAE0403833.1"/>
    </source>
</evidence>
<reference evidence="3" key="1">
    <citation type="submission" date="2021-01" db="EMBL/GenBank/DDBJ databases">
        <authorList>
            <person name="Corre E."/>
            <person name="Pelletier E."/>
            <person name="Niang G."/>
            <person name="Scheremetjew M."/>
            <person name="Finn R."/>
            <person name="Kale V."/>
            <person name="Holt S."/>
            <person name="Cochrane G."/>
            <person name="Meng A."/>
            <person name="Brown T."/>
            <person name="Cohen L."/>
        </authorList>
    </citation>
    <scope>NUCLEOTIDE SEQUENCE</scope>
    <source>
        <strain evidence="3">CCMP127</strain>
    </source>
</reference>
<dbReference type="GO" id="GO:0016810">
    <property type="term" value="F:hydrolase activity, acting on carbon-nitrogen (but not peptide) bonds"/>
    <property type="evidence" value="ECO:0007669"/>
    <property type="project" value="InterPro"/>
</dbReference>
<dbReference type="NCBIfam" id="TIGR03212">
    <property type="entry name" value="uraD_N-term-dom"/>
    <property type="match status" value="1"/>
</dbReference>
<accession>A0A7S3KZU5</accession>
<gene>
    <name evidence="3" type="ORF">ACOF00016_LOCUS2021</name>
</gene>
<feature type="compositionally biased region" description="Acidic residues" evidence="1">
    <location>
        <begin position="335"/>
        <end position="371"/>
    </location>
</feature>
<dbReference type="AlphaFoldDB" id="A0A7S3KZU5"/>
<evidence type="ECO:0000256" key="1">
    <source>
        <dbReference type="SAM" id="MobiDB-lite"/>
    </source>
</evidence>
<name>A0A7S3KZU5_9STRA</name>
<dbReference type="PROSITE" id="PS51677">
    <property type="entry name" value="NODB"/>
    <property type="match status" value="1"/>
</dbReference>
<feature type="compositionally biased region" description="Acidic residues" evidence="1">
    <location>
        <begin position="378"/>
        <end position="388"/>
    </location>
</feature>
<dbReference type="Pfam" id="PF01522">
    <property type="entry name" value="Polysacc_deac_1"/>
    <property type="match status" value="1"/>
</dbReference>
<protein>
    <recommendedName>
        <fullName evidence="2">NodB homology domain-containing protein</fullName>
    </recommendedName>
</protein>
<dbReference type="InterPro" id="IPR002509">
    <property type="entry name" value="NODB_dom"/>
</dbReference>
<dbReference type="InterPro" id="IPR011330">
    <property type="entry name" value="Glyco_hydro/deAcase_b/a-brl"/>
</dbReference>